<dbReference type="PRINTS" id="PR00035">
    <property type="entry name" value="HTHGNTR"/>
</dbReference>
<keyword evidence="3" id="KW-0804">Transcription</keyword>
<dbReference type="PROSITE" id="PS50949">
    <property type="entry name" value="HTH_GNTR"/>
    <property type="match status" value="1"/>
</dbReference>
<evidence type="ECO:0000259" key="4">
    <source>
        <dbReference type="PROSITE" id="PS50949"/>
    </source>
</evidence>
<dbReference type="SUPFAM" id="SSF48008">
    <property type="entry name" value="GntR ligand-binding domain-like"/>
    <property type="match status" value="1"/>
</dbReference>
<name>A0ABU8WK62_9BURK</name>
<dbReference type="InterPro" id="IPR000524">
    <property type="entry name" value="Tscrpt_reg_HTH_GntR"/>
</dbReference>
<comment type="caution">
    <text evidence="5">The sequence shown here is derived from an EMBL/GenBank/DDBJ whole genome shotgun (WGS) entry which is preliminary data.</text>
</comment>
<evidence type="ECO:0000313" key="6">
    <source>
        <dbReference type="Proteomes" id="UP001385892"/>
    </source>
</evidence>
<dbReference type="SMART" id="SM00895">
    <property type="entry name" value="FCD"/>
    <property type="match status" value="1"/>
</dbReference>
<keyword evidence="2" id="KW-0238">DNA-binding</keyword>
<dbReference type="InterPro" id="IPR036390">
    <property type="entry name" value="WH_DNA-bd_sf"/>
</dbReference>
<dbReference type="CDD" id="cd07377">
    <property type="entry name" value="WHTH_GntR"/>
    <property type="match status" value="1"/>
</dbReference>
<dbReference type="NCBIfam" id="NF003011">
    <property type="entry name" value="PRK03837.1"/>
    <property type="match status" value="1"/>
</dbReference>
<evidence type="ECO:0000256" key="2">
    <source>
        <dbReference type="ARBA" id="ARBA00023125"/>
    </source>
</evidence>
<dbReference type="RefSeq" id="WP_340343049.1">
    <property type="nucleotide sequence ID" value="NZ_JBBKZT010000006.1"/>
</dbReference>
<evidence type="ECO:0000256" key="3">
    <source>
        <dbReference type="ARBA" id="ARBA00023163"/>
    </source>
</evidence>
<keyword evidence="1" id="KW-0805">Transcription regulation</keyword>
<proteinExistence type="predicted"/>
<reference evidence="5 6" key="1">
    <citation type="submission" date="2024-03" db="EMBL/GenBank/DDBJ databases">
        <title>Novel species of the genus Variovorax.</title>
        <authorList>
            <person name="Liu Q."/>
            <person name="Xin Y.-H."/>
        </authorList>
    </citation>
    <scope>NUCLEOTIDE SEQUENCE [LARGE SCALE GENOMIC DNA]</scope>
    <source>
        <strain evidence="5 6">KACC 18900</strain>
    </source>
</reference>
<keyword evidence="6" id="KW-1185">Reference proteome</keyword>
<evidence type="ECO:0000313" key="5">
    <source>
        <dbReference type="EMBL" id="MEJ8847917.1"/>
    </source>
</evidence>
<dbReference type="Gene3D" id="1.20.120.530">
    <property type="entry name" value="GntR ligand-binding domain-like"/>
    <property type="match status" value="1"/>
</dbReference>
<sequence length="257" mass="28708">MTETIQRRKIYQEVLDRLMERIRSGAIAPNAQLPSERELMEEYGVGRPAVREALQALQRSGIVEIIHGERARVVVPTAERLLSQIASGAMHLLRTQPGTLEHLKEVRLFLETGTARMAAERASEEDVARLRLAIAKHRASMVDLERFIELDMAFHREIAEISGNPIFPAIVEAMFRWAGAYYQSLVRAPGAEELTLAEHERIVDAIAAKDPAGAADAMHAHLSRANSLYQQLMRPDELAGIAKGANKADVRDRADRY</sequence>
<dbReference type="InterPro" id="IPR008920">
    <property type="entry name" value="TF_FadR/GntR_C"/>
</dbReference>
<dbReference type="Pfam" id="PF07729">
    <property type="entry name" value="FCD"/>
    <property type="match status" value="1"/>
</dbReference>
<dbReference type="PANTHER" id="PTHR43537:SF5">
    <property type="entry name" value="UXU OPERON TRANSCRIPTIONAL REGULATOR"/>
    <property type="match status" value="1"/>
</dbReference>
<dbReference type="PANTHER" id="PTHR43537">
    <property type="entry name" value="TRANSCRIPTIONAL REGULATOR, GNTR FAMILY"/>
    <property type="match status" value="1"/>
</dbReference>
<dbReference type="SMART" id="SM00345">
    <property type="entry name" value="HTH_GNTR"/>
    <property type="match status" value="1"/>
</dbReference>
<dbReference type="InterPro" id="IPR036388">
    <property type="entry name" value="WH-like_DNA-bd_sf"/>
</dbReference>
<gene>
    <name evidence="5" type="ORF">WKW82_14750</name>
</gene>
<dbReference type="SUPFAM" id="SSF46785">
    <property type="entry name" value="Winged helix' DNA-binding domain"/>
    <property type="match status" value="1"/>
</dbReference>
<accession>A0ABU8WK62</accession>
<dbReference type="Proteomes" id="UP001385892">
    <property type="component" value="Unassembled WGS sequence"/>
</dbReference>
<dbReference type="InterPro" id="IPR011711">
    <property type="entry name" value="GntR_C"/>
</dbReference>
<dbReference type="Pfam" id="PF00392">
    <property type="entry name" value="GntR"/>
    <property type="match status" value="1"/>
</dbReference>
<dbReference type="Gene3D" id="1.10.10.10">
    <property type="entry name" value="Winged helix-like DNA-binding domain superfamily/Winged helix DNA-binding domain"/>
    <property type="match status" value="1"/>
</dbReference>
<organism evidence="5 6">
    <name type="scientific">Variovorax rhizosphaerae</name>
    <dbReference type="NCBI Taxonomy" id="1836200"/>
    <lineage>
        <taxon>Bacteria</taxon>
        <taxon>Pseudomonadati</taxon>
        <taxon>Pseudomonadota</taxon>
        <taxon>Betaproteobacteria</taxon>
        <taxon>Burkholderiales</taxon>
        <taxon>Comamonadaceae</taxon>
        <taxon>Variovorax</taxon>
    </lineage>
</organism>
<protein>
    <submittedName>
        <fullName evidence="5">Transcriptional regulator NanR</fullName>
    </submittedName>
</protein>
<evidence type="ECO:0000256" key="1">
    <source>
        <dbReference type="ARBA" id="ARBA00023015"/>
    </source>
</evidence>
<feature type="domain" description="HTH gntR-type" evidence="4">
    <location>
        <begin position="8"/>
        <end position="77"/>
    </location>
</feature>
<dbReference type="EMBL" id="JBBKZT010000006">
    <property type="protein sequence ID" value="MEJ8847917.1"/>
    <property type="molecule type" value="Genomic_DNA"/>
</dbReference>